<dbReference type="PANTHER" id="PTHR30204">
    <property type="entry name" value="REDOX-CYCLING DRUG-SENSING TRANSCRIPTIONAL ACTIVATOR SOXR"/>
    <property type="match status" value="1"/>
</dbReference>
<dbReference type="CDD" id="cd01106">
    <property type="entry name" value="HTH_TipAL-Mta"/>
    <property type="match status" value="1"/>
</dbReference>
<evidence type="ECO:0000256" key="1">
    <source>
        <dbReference type="ARBA" id="ARBA00023125"/>
    </source>
</evidence>
<dbReference type="PROSITE" id="PS50937">
    <property type="entry name" value="HTH_MERR_2"/>
    <property type="match status" value="1"/>
</dbReference>
<feature type="domain" description="HTH merR-type" evidence="2">
    <location>
        <begin position="10"/>
        <end position="79"/>
    </location>
</feature>
<name>A0A0F6YMZ1_9BACT</name>
<evidence type="ECO:0000313" key="4">
    <source>
        <dbReference type="Proteomes" id="UP000034883"/>
    </source>
</evidence>
<reference evidence="3 4" key="1">
    <citation type="submission" date="2015-03" db="EMBL/GenBank/DDBJ databases">
        <title>Genome assembly of Sandaracinus amylolyticus DSM 53668.</title>
        <authorList>
            <person name="Sharma G."/>
            <person name="Subramanian S."/>
        </authorList>
    </citation>
    <scope>NUCLEOTIDE SEQUENCE [LARGE SCALE GENOMIC DNA]</scope>
    <source>
        <strain evidence="3 4">DSM 53668</strain>
    </source>
</reference>
<protein>
    <submittedName>
        <fullName evidence="3">Transcriptional regulator, MerR family protein</fullName>
    </submittedName>
</protein>
<keyword evidence="1" id="KW-0238">DNA-binding</keyword>
<proteinExistence type="predicted"/>
<evidence type="ECO:0000313" key="3">
    <source>
        <dbReference type="EMBL" id="AKF11632.1"/>
    </source>
</evidence>
<evidence type="ECO:0000259" key="2">
    <source>
        <dbReference type="PROSITE" id="PS50937"/>
    </source>
</evidence>
<dbReference type="OrthoDB" id="9792348at2"/>
<dbReference type="PROSITE" id="PS00552">
    <property type="entry name" value="HTH_MERR_1"/>
    <property type="match status" value="1"/>
</dbReference>
<dbReference type="SMART" id="SM00422">
    <property type="entry name" value="HTH_MERR"/>
    <property type="match status" value="1"/>
</dbReference>
<organism evidence="3 4">
    <name type="scientific">Sandaracinus amylolyticus</name>
    <dbReference type="NCBI Taxonomy" id="927083"/>
    <lineage>
        <taxon>Bacteria</taxon>
        <taxon>Pseudomonadati</taxon>
        <taxon>Myxococcota</taxon>
        <taxon>Polyangia</taxon>
        <taxon>Polyangiales</taxon>
        <taxon>Sandaracinaceae</taxon>
        <taxon>Sandaracinus</taxon>
    </lineage>
</organism>
<dbReference type="InterPro" id="IPR009061">
    <property type="entry name" value="DNA-bd_dom_put_sf"/>
</dbReference>
<dbReference type="EMBL" id="CP011125">
    <property type="protein sequence ID" value="AKF11632.1"/>
    <property type="molecule type" value="Genomic_DNA"/>
</dbReference>
<dbReference type="GO" id="GO:0003700">
    <property type="term" value="F:DNA-binding transcription factor activity"/>
    <property type="evidence" value="ECO:0007669"/>
    <property type="project" value="InterPro"/>
</dbReference>
<dbReference type="STRING" id="927083.DB32_008781"/>
<dbReference type="AlphaFoldDB" id="A0A0F6YMZ1"/>
<dbReference type="Proteomes" id="UP000034883">
    <property type="component" value="Chromosome"/>
</dbReference>
<dbReference type="RefSeq" id="WP_053238477.1">
    <property type="nucleotide sequence ID" value="NZ_CP011125.1"/>
</dbReference>
<dbReference type="InterPro" id="IPR047057">
    <property type="entry name" value="MerR_fam"/>
</dbReference>
<dbReference type="KEGG" id="samy:DB32_008781"/>
<sequence length="238" mass="26597">MTKRATSGRRWRIGELADATGLTVRALRHYEHVGLLRPRSRTAGRQRLYDEDDVRRIYRICALRDIGLPLTTIARMLDRDRAALGDVLRAHRARVDAEIARLESLRAMLDLVGAKDAIDPDVMLATIEATSRVLRRSDARRREGSAPKDVEARWRALGRELRACMNAGEPPSAPAPRAIAREARARIVDFAGGDPATLEALAHLRRFAPPKDLAGWDPPLMRYLDEALTALGETEERA</sequence>
<dbReference type="GO" id="GO:0003677">
    <property type="term" value="F:DNA binding"/>
    <property type="evidence" value="ECO:0007669"/>
    <property type="project" value="UniProtKB-KW"/>
</dbReference>
<keyword evidence="4" id="KW-1185">Reference proteome</keyword>
<dbReference type="SUPFAM" id="SSF46955">
    <property type="entry name" value="Putative DNA-binding domain"/>
    <property type="match status" value="1"/>
</dbReference>
<dbReference type="InterPro" id="IPR000551">
    <property type="entry name" value="MerR-type_HTH_dom"/>
</dbReference>
<dbReference type="PANTHER" id="PTHR30204:SF90">
    <property type="entry name" value="HTH-TYPE TRANSCRIPTIONAL ACTIVATOR MTA"/>
    <property type="match status" value="1"/>
</dbReference>
<dbReference type="Pfam" id="PF13411">
    <property type="entry name" value="MerR_1"/>
    <property type="match status" value="1"/>
</dbReference>
<accession>A0A0F6YMZ1</accession>
<dbReference type="PRINTS" id="PR00040">
    <property type="entry name" value="HTHMERR"/>
</dbReference>
<gene>
    <name evidence="3" type="ORF">DB32_008781</name>
</gene>
<dbReference type="Gene3D" id="1.10.1660.10">
    <property type="match status" value="1"/>
</dbReference>